<reference evidence="2" key="2">
    <citation type="submission" date="2021-09" db="EMBL/GenBank/DDBJ databases">
        <authorList>
            <person name="Jia N."/>
            <person name="Wang J."/>
            <person name="Shi W."/>
            <person name="Du L."/>
            <person name="Sun Y."/>
            <person name="Zhan W."/>
            <person name="Jiang J."/>
            <person name="Wang Q."/>
            <person name="Zhang B."/>
            <person name="Ji P."/>
            <person name="Sakyi L.B."/>
            <person name="Cui X."/>
            <person name="Yuan T."/>
            <person name="Jiang B."/>
            <person name="Yang W."/>
            <person name="Lam T.T.-Y."/>
            <person name="Chang Q."/>
            <person name="Ding S."/>
            <person name="Wang X."/>
            <person name="Zhu J."/>
            <person name="Ruan X."/>
            <person name="Zhao L."/>
            <person name="Wei J."/>
            <person name="Que T."/>
            <person name="Du C."/>
            <person name="Cheng J."/>
            <person name="Dai P."/>
            <person name="Han X."/>
            <person name="Huang E."/>
            <person name="Gao Y."/>
            <person name="Liu J."/>
            <person name="Shao H."/>
            <person name="Ye R."/>
            <person name="Li L."/>
            <person name="Wei W."/>
            <person name="Wang X."/>
            <person name="Wang C."/>
            <person name="Huo Q."/>
            <person name="Li W."/>
            <person name="Guo W."/>
            <person name="Chen H."/>
            <person name="Chen S."/>
            <person name="Zhou L."/>
            <person name="Zhou L."/>
            <person name="Ni X."/>
            <person name="Tian J."/>
            <person name="Zhou Y."/>
            <person name="Sheng Y."/>
            <person name="Liu T."/>
            <person name="Pan Y."/>
            <person name="Xia L."/>
            <person name="Li J."/>
            <person name="Zhao F."/>
            <person name="Cao W."/>
        </authorList>
    </citation>
    <scope>NUCLEOTIDE SEQUENCE</scope>
    <source>
        <strain evidence="2">Rmic-2018</strain>
        <tissue evidence="2">Larvae</tissue>
    </source>
</reference>
<dbReference type="Proteomes" id="UP000821866">
    <property type="component" value="Chromosome 10"/>
</dbReference>
<gene>
    <name evidence="2" type="ORF">HPB51_011656</name>
</gene>
<protein>
    <recommendedName>
        <fullName evidence="4">Tick transposon</fullName>
    </recommendedName>
</protein>
<name>A0A9J6ESM4_RHIMP</name>
<reference evidence="2" key="1">
    <citation type="journal article" date="2020" name="Cell">
        <title>Large-Scale Comparative Analyses of Tick Genomes Elucidate Their Genetic Diversity and Vector Capacities.</title>
        <authorList>
            <consortium name="Tick Genome and Microbiome Consortium (TIGMIC)"/>
            <person name="Jia N."/>
            <person name="Wang J."/>
            <person name="Shi W."/>
            <person name="Du L."/>
            <person name="Sun Y."/>
            <person name="Zhan W."/>
            <person name="Jiang J.F."/>
            <person name="Wang Q."/>
            <person name="Zhang B."/>
            <person name="Ji P."/>
            <person name="Bell-Sakyi L."/>
            <person name="Cui X.M."/>
            <person name="Yuan T.T."/>
            <person name="Jiang B.G."/>
            <person name="Yang W.F."/>
            <person name="Lam T.T."/>
            <person name="Chang Q.C."/>
            <person name="Ding S.J."/>
            <person name="Wang X.J."/>
            <person name="Zhu J.G."/>
            <person name="Ruan X.D."/>
            <person name="Zhao L."/>
            <person name="Wei J.T."/>
            <person name="Ye R.Z."/>
            <person name="Que T.C."/>
            <person name="Du C.H."/>
            <person name="Zhou Y.H."/>
            <person name="Cheng J.X."/>
            <person name="Dai P.F."/>
            <person name="Guo W.B."/>
            <person name="Han X.H."/>
            <person name="Huang E.J."/>
            <person name="Li L.F."/>
            <person name="Wei W."/>
            <person name="Gao Y.C."/>
            <person name="Liu J.Z."/>
            <person name="Shao H.Z."/>
            <person name="Wang X."/>
            <person name="Wang C.C."/>
            <person name="Yang T.C."/>
            <person name="Huo Q.B."/>
            <person name="Li W."/>
            <person name="Chen H.Y."/>
            <person name="Chen S.E."/>
            <person name="Zhou L.G."/>
            <person name="Ni X.B."/>
            <person name="Tian J.H."/>
            <person name="Sheng Y."/>
            <person name="Liu T."/>
            <person name="Pan Y.S."/>
            <person name="Xia L.Y."/>
            <person name="Li J."/>
            <person name="Zhao F."/>
            <person name="Cao W.C."/>
        </authorList>
    </citation>
    <scope>NUCLEOTIDE SEQUENCE</scope>
    <source>
        <strain evidence="2">Rmic-2018</strain>
    </source>
</reference>
<evidence type="ECO:0008006" key="4">
    <source>
        <dbReference type="Google" id="ProtNLM"/>
    </source>
</evidence>
<dbReference type="AlphaFoldDB" id="A0A9J6ESM4"/>
<dbReference type="VEuPathDB" id="VectorBase:LOC119173662"/>
<proteinExistence type="predicted"/>
<dbReference type="EMBL" id="JABSTU010000002">
    <property type="protein sequence ID" value="KAH8037507.1"/>
    <property type="molecule type" value="Genomic_DNA"/>
</dbReference>
<comment type="caution">
    <text evidence="2">The sequence shown here is derived from an EMBL/GenBank/DDBJ whole genome shotgun (WGS) entry which is preliminary data.</text>
</comment>
<organism evidence="2 3">
    <name type="scientific">Rhipicephalus microplus</name>
    <name type="common">Cattle tick</name>
    <name type="synonym">Boophilus microplus</name>
    <dbReference type="NCBI Taxonomy" id="6941"/>
    <lineage>
        <taxon>Eukaryota</taxon>
        <taxon>Metazoa</taxon>
        <taxon>Ecdysozoa</taxon>
        <taxon>Arthropoda</taxon>
        <taxon>Chelicerata</taxon>
        <taxon>Arachnida</taxon>
        <taxon>Acari</taxon>
        <taxon>Parasitiformes</taxon>
        <taxon>Ixodida</taxon>
        <taxon>Ixodoidea</taxon>
        <taxon>Ixodidae</taxon>
        <taxon>Rhipicephalinae</taxon>
        <taxon>Rhipicephalus</taxon>
        <taxon>Boophilus</taxon>
    </lineage>
</organism>
<feature type="compositionally biased region" description="Basic and acidic residues" evidence="1">
    <location>
        <begin position="43"/>
        <end position="63"/>
    </location>
</feature>
<keyword evidence="3" id="KW-1185">Reference proteome</keyword>
<accession>A0A9J6ESM4</accession>
<sequence length="248" mass="28274">MEASIEGLQGELRAKREQRIELQIQLGASREREEATASLLEQMKGDLRKERKGRTELEQRSDGKAQAAVTKVKTTTEQVVGIIRRVSNRNRGLKEDDVTCLVRTFAVSRVTYCARYLQLMTVNRDTLNTMLRKAAKQALGVPIYSSTLRLLDMGAHKTMEELIEAHLSNQRIRLSQTEHGQAVLRKIGWQIEPVPIKAALPEDWKTTIQLKPLPRNMTPGKDDKRRTARAKAMTWKLEENPRVMYADA</sequence>
<evidence type="ECO:0000256" key="1">
    <source>
        <dbReference type="SAM" id="MobiDB-lite"/>
    </source>
</evidence>
<evidence type="ECO:0000313" key="2">
    <source>
        <dbReference type="EMBL" id="KAH8037507.1"/>
    </source>
</evidence>
<evidence type="ECO:0000313" key="3">
    <source>
        <dbReference type="Proteomes" id="UP000821866"/>
    </source>
</evidence>
<feature type="region of interest" description="Disordered" evidence="1">
    <location>
        <begin position="29"/>
        <end position="64"/>
    </location>
</feature>